<dbReference type="Proteomes" id="UP000471501">
    <property type="component" value="Unassembled WGS sequence"/>
</dbReference>
<sequence>MPNQTLISVIVPCYKQAQFLPETLQSVLSQTYTNWECIIVDDGSPDNTYEVAQEWCDKDERFKYLKKENGGLPSARNAGIKISHGSYILPLDSDDKIHSAYLENIIKAFSKNPEIELVTSRIQFFGASDDELKLPNYNYKKLLVRNCFVCSSAFKKSSWENAGGYDENMKSFEDWEFWIRILNEKSQVYKIPELMFIYRKHNNGSLSNSFQKNPDFYFGLYDYVYEKHKEIYKKFFPNPIIAYNENLILKEFNQKIKNNFLFKLYSKIKRKV</sequence>
<dbReference type="RefSeq" id="WP_160374483.1">
    <property type="nucleotide sequence ID" value="NZ_WSTB01000004.1"/>
</dbReference>
<dbReference type="EMBL" id="WSTB01000004">
    <property type="protein sequence ID" value="MWB94507.1"/>
    <property type="molecule type" value="Genomic_DNA"/>
</dbReference>
<dbReference type="InterPro" id="IPR029044">
    <property type="entry name" value="Nucleotide-diphossugar_trans"/>
</dbReference>
<feature type="domain" description="Glycosyltransferase 2-like" evidence="1">
    <location>
        <begin position="8"/>
        <end position="133"/>
    </location>
</feature>
<gene>
    <name evidence="2" type="ORF">GON26_09035</name>
</gene>
<evidence type="ECO:0000259" key="1">
    <source>
        <dbReference type="Pfam" id="PF00535"/>
    </source>
</evidence>
<dbReference type="PANTHER" id="PTHR22916:SF3">
    <property type="entry name" value="UDP-GLCNAC:BETAGAL BETA-1,3-N-ACETYLGLUCOSAMINYLTRANSFERASE-LIKE PROTEIN 1"/>
    <property type="match status" value="1"/>
</dbReference>
<dbReference type="InterPro" id="IPR001173">
    <property type="entry name" value="Glyco_trans_2-like"/>
</dbReference>
<keyword evidence="3" id="KW-1185">Reference proteome</keyword>
<reference evidence="2 3" key="1">
    <citation type="submission" date="2019-12" db="EMBL/GenBank/DDBJ databases">
        <authorList>
            <person name="Kim Y.S."/>
        </authorList>
    </citation>
    <scope>NUCLEOTIDE SEQUENCE [LARGE SCALE GENOMIC DNA]</scope>
    <source>
        <strain evidence="2 3">GA093</strain>
    </source>
</reference>
<dbReference type="PANTHER" id="PTHR22916">
    <property type="entry name" value="GLYCOSYLTRANSFERASE"/>
    <property type="match status" value="1"/>
</dbReference>
<protein>
    <submittedName>
        <fullName evidence="2">Glycosyltransferase</fullName>
    </submittedName>
</protein>
<organism evidence="2 3">
    <name type="scientific">Flavobacterium hydrocarbonoxydans</name>
    <dbReference type="NCBI Taxonomy" id="2683249"/>
    <lineage>
        <taxon>Bacteria</taxon>
        <taxon>Pseudomonadati</taxon>
        <taxon>Bacteroidota</taxon>
        <taxon>Flavobacteriia</taxon>
        <taxon>Flavobacteriales</taxon>
        <taxon>Flavobacteriaceae</taxon>
        <taxon>Flavobacterium</taxon>
    </lineage>
</organism>
<dbReference type="SUPFAM" id="SSF53448">
    <property type="entry name" value="Nucleotide-diphospho-sugar transferases"/>
    <property type="match status" value="1"/>
</dbReference>
<dbReference type="Pfam" id="PF00535">
    <property type="entry name" value="Glycos_transf_2"/>
    <property type="match status" value="1"/>
</dbReference>
<keyword evidence="2" id="KW-0808">Transferase</keyword>
<comment type="caution">
    <text evidence="2">The sequence shown here is derived from an EMBL/GenBank/DDBJ whole genome shotgun (WGS) entry which is preliminary data.</text>
</comment>
<dbReference type="Gene3D" id="3.90.550.10">
    <property type="entry name" value="Spore Coat Polysaccharide Biosynthesis Protein SpsA, Chain A"/>
    <property type="match status" value="1"/>
</dbReference>
<dbReference type="AlphaFoldDB" id="A0A6I4NTS2"/>
<evidence type="ECO:0000313" key="3">
    <source>
        <dbReference type="Proteomes" id="UP000471501"/>
    </source>
</evidence>
<accession>A0A6I4NTS2</accession>
<evidence type="ECO:0000313" key="2">
    <source>
        <dbReference type="EMBL" id="MWB94507.1"/>
    </source>
</evidence>
<proteinExistence type="predicted"/>
<name>A0A6I4NTS2_9FLAO</name>
<dbReference type="GO" id="GO:0016758">
    <property type="term" value="F:hexosyltransferase activity"/>
    <property type="evidence" value="ECO:0007669"/>
    <property type="project" value="UniProtKB-ARBA"/>
</dbReference>